<reference evidence="1" key="1">
    <citation type="submission" date="2019-11" db="EMBL/GenBank/DDBJ databases">
        <authorList>
            <person name="Liu Y."/>
            <person name="Hou J."/>
            <person name="Li T.-Q."/>
            <person name="Guan C.-H."/>
            <person name="Wu X."/>
            <person name="Wu H.-Z."/>
            <person name="Ling F."/>
            <person name="Zhang R."/>
            <person name="Shi X.-G."/>
            <person name="Ren J.-P."/>
            <person name="Chen E.-F."/>
            <person name="Sun J.-M."/>
        </authorList>
    </citation>
    <scope>NUCLEOTIDE SEQUENCE</scope>
    <source>
        <strain evidence="1">Adult_tree_wgs_1</strain>
        <tissue evidence="1">Leaves</tissue>
    </source>
</reference>
<gene>
    <name evidence="1" type="ORF">RHSIM_Rhsim13G0131300</name>
</gene>
<organism evidence="1 2">
    <name type="scientific">Rhododendron simsii</name>
    <name type="common">Sims's rhododendron</name>
    <dbReference type="NCBI Taxonomy" id="118357"/>
    <lineage>
        <taxon>Eukaryota</taxon>
        <taxon>Viridiplantae</taxon>
        <taxon>Streptophyta</taxon>
        <taxon>Embryophyta</taxon>
        <taxon>Tracheophyta</taxon>
        <taxon>Spermatophyta</taxon>
        <taxon>Magnoliopsida</taxon>
        <taxon>eudicotyledons</taxon>
        <taxon>Gunneridae</taxon>
        <taxon>Pentapetalae</taxon>
        <taxon>asterids</taxon>
        <taxon>Ericales</taxon>
        <taxon>Ericaceae</taxon>
        <taxon>Ericoideae</taxon>
        <taxon>Rhodoreae</taxon>
        <taxon>Rhododendron</taxon>
    </lineage>
</organism>
<dbReference type="EMBL" id="WJXA01000013">
    <property type="protein sequence ID" value="KAF7121425.1"/>
    <property type="molecule type" value="Genomic_DNA"/>
</dbReference>
<sequence>MEEKMEKKLEEASEYYKNQLPGLIGAAFKEGEVKGVKETFRHSFLLGYQVGLDYAKVPKGSHLREPPVVPEVELSNHLLPSKQPDPAPILMKMPPRSASGIPCNFLDFSIYFVIGAGKEQYAIAEPH</sequence>
<dbReference type="AlphaFoldDB" id="A0A834G197"/>
<comment type="caution">
    <text evidence="1">The sequence shown here is derived from an EMBL/GenBank/DDBJ whole genome shotgun (WGS) entry which is preliminary data.</text>
</comment>
<proteinExistence type="predicted"/>
<protein>
    <submittedName>
        <fullName evidence="1">Uncharacterized protein</fullName>
    </submittedName>
</protein>
<name>A0A834G197_RHOSS</name>
<evidence type="ECO:0000313" key="1">
    <source>
        <dbReference type="EMBL" id="KAF7121425.1"/>
    </source>
</evidence>
<evidence type="ECO:0000313" key="2">
    <source>
        <dbReference type="Proteomes" id="UP000626092"/>
    </source>
</evidence>
<accession>A0A834G197</accession>
<keyword evidence="2" id="KW-1185">Reference proteome</keyword>
<dbReference type="Proteomes" id="UP000626092">
    <property type="component" value="Unassembled WGS sequence"/>
</dbReference>